<keyword evidence="1" id="KW-0233">DNA recombination</keyword>
<proteinExistence type="predicted"/>
<name>A0ABP0S044_9DINO</name>
<accession>A0ABP0S044</accession>
<evidence type="ECO:0000256" key="1">
    <source>
        <dbReference type="ARBA" id="ARBA00023172"/>
    </source>
</evidence>
<dbReference type="InterPro" id="IPR011010">
    <property type="entry name" value="DNA_brk_join_enz"/>
</dbReference>
<dbReference type="Proteomes" id="UP001642484">
    <property type="component" value="Unassembled WGS sequence"/>
</dbReference>
<dbReference type="InterPro" id="IPR002104">
    <property type="entry name" value="Integrase_catalytic"/>
</dbReference>
<organism evidence="3 4">
    <name type="scientific">Durusdinium trenchii</name>
    <dbReference type="NCBI Taxonomy" id="1381693"/>
    <lineage>
        <taxon>Eukaryota</taxon>
        <taxon>Sar</taxon>
        <taxon>Alveolata</taxon>
        <taxon>Dinophyceae</taxon>
        <taxon>Suessiales</taxon>
        <taxon>Symbiodiniaceae</taxon>
        <taxon>Durusdinium</taxon>
    </lineage>
</organism>
<dbReference type="EMBL" id="CAXAMN010026794">
    <property type="protein sequence ID" value="CAK9105718.1"/>
    <property type="molecule type" value="Genomic_DNA"/>
</dbReference>
<gene>
    <name evidence="3" type="ORF">CCMP2556_LOCUS49455</name>
</gene>
<dbReference type="InterPro" id="IPR013762">
    <property type="entry name" value="Integrase-like_cat_sf"/>
</dbReference>
<sequence>MSGRFHCSCPFCMLQRFLYPPTSGPWTMKFLSSSICCIKKGRVFRVQKRLYPRCRRELCISQQWYTNWTREHVPTRATPCTWEMVQAFIGLCLRQKWPHLGLIFLLGFVFFLRIGEVIGLALTDIECDLTTSTVLIRLVNTKTSRQHQQFVAHTDSNFALLTHYFLRSVDPSIPLWPCSLSYFRICFRAVTSFFDLDELNLVPYSLRRGGASYFYGAQKALDFVMIQGRWKDQRTARLYLDDARASLISMQLSPTSKALISSFRVSFLRFCTSLRK</sequence>
<reference evidence="3 4" key="1">
    <citation type="submission" date="2024-02" db="EMBL/GenBank/DDBJ databases">
        <authorList>
            <person name="Chen Y."/>
            <person name="Shah S."/>
            <person name="Dougan E. K."/>
            <person name="Thang M."/>
            <person name="Chan C."/>
        </authorList>
    </citation>
    <scope>NUCLEOTIDE SEQUENCE [LARGE SCALE GENOMIC DNA]</scope>
</reference>
<keyword evidence="4" id="KW-1185">Reference proteome</keyword>
<evidence type="ECO:0000313" key="3">
    <source>
        <dbReference type="EMBL" id="CAK9105718.1"/>
    </source>
</evidence>
<feature type="domain" description="Tyr recombinase" evidence="2">
    <location>
        <begin position="75"/>
        <end position="252"/>
    </location>
</feature>
<protein>
    <recommendedName>
        <fullName evidence="2">Tyr recombinase domain-containing protein</fullName>
    </recommendedName>
</protein>
<dbReference type="SUPFAM" id="SSF56349">
    <property type="entry name" value="DNA breaking-rejoining enzymes"/>
    <property type="match status" value="1"/>
</dbReference>
<evidence type="ECO:0000313" key="4">
    <source>
        <dbReference type="Proteomes" id="UP001642484"/>
    </source>
</evidence>
<evidence type="ECO:0000259" key="2">
    <source>
        <dbReference type="PROSITE" id="PS51898"/>
    </source>
</evidence>
<dbReference type="Gene3D" id="1.10.443.10">
    <property type="entry name" value="Intergrase catalytic core"/>
    <property type="match status" value="1"/>
</dbReference>
<dbReference type="PROSITE" id="PS51898">
    <property type="entry name" value="TYR_RECOMBINASE"/>
    <property type="match status" value="1"/>
</dbReference>
<comment type="caution">
    <text evidence="3">The sequence shown here is derived from an EMBL/GenBank/DDBJ whole genome shotgun (WGS) entry which is preliminary data.</text>
</comment>